<dbReference type="InterPro" id="IPR011050">
    <property type="entry name" value="Pectin_lyase_fold/virulence"/>
</dbReference>
<dbReference type="Gene3D" id="2.60.120.260">
    <property type="entry name" value="Galactose-binding domain-like"/>
    <property type="match status" value="1"/>
</dbReference>
<evidence type="ECO:0000259" key="2">
    <source>
        <dbReference type="PROSITE" id="PS50022"/>
    </source>
</evidence>
<gene>
    <name evidence="3" type="ORF">FGD71_019090</name>
</gene>
<feature type="domain" description="F5/8 type C" evidence="2">
    <location>
        <begin position="645"/>
        <end position="742"/>
    </location>
</feature>
<organism evidence="3 4">
    <name type="scientific">Streptomyces sporangiiformans</name>
    <dbReference type="NCBI Taxonomy" id="2315329"/>
    <lineage>
        <taxon>Bacteria</taxon>
        <taxon>Bacillati</taxon>
        <taxon>Actinomycetota</taxon>
        <taxon>Actinomycetes</taxon>
        <taxon>Kitasatosporales</taxon>
        <taxon>Streptomycetaceae</taxon>
        <taxon>Streptomyces</taxon>
    </lineage>
</organism>
<proteinExistence type="predicted"/>
<dbReference type="InterPro" id="IPR008979">
    <property type="entry name" value="Galactose-bd-like_sf"/>
</dbReference>
<keyword evidence="4" id="KW-1185">Reference proteome</keyword>
<dbReference type="Gene3D" id="2.160.20.10">
    <property type="entry name" value="Single-stranded right-handed beta-helix, Pectin lyase-like"/>
    <property type="match status" value="1"/>
</dbReference>
<dbReference type="AlphaFoldDB" id="A0A505DDD8"/>
<reference evidence="3 4" key="1">
    <citation type="submission" date="2019-06" db="EMBL/GenBank/DDBJ databases">
        <title>Streptomyces sporangiiformans sp. nov., a novel actinomycete isolated from soil in Mount Song.</title>
        <authorList>
            <person name="Han L."/>
        </authorList>
    </citation>
    <scope>NUCLEOTIDE SEQUENCE [LARGE SCALE GENOMIC DNA]</scope>
    <source>
        <strain evidence="3 4">NEAU-SSA 1</strain>
    </source>
</reference>
<dbReference type="Pfam" id="PF00754">
    <property type="entry name" value="F5_F8_type_C"/>
    <property type="match status" value="1"/>
</dbReference>
<dbReference type="SUPFAM" id="SSF51126">
    <property type="entry name" value="Pectin lyase-like"/>
    <property type="match status" value="1"/>
</dbReference>
<evidence type="ECO:0000313" key="3">
    <source>
        <dbReference type="EMBL" id="TPQ20710.1"/>
    </source>
</evidence>
<evidence type="ECO:0000256" key="1">
    <source>
        <dbReference type="SAM" id="MobiDB-lite"/>
    </source>
</evidence>
<dbReference type="InterPro" id="IPR012334">
    <property type="entry name" value="Pectin_lyas_fold"/>
</dbReference>
<dbReference type="PROSITE" id="PS50022">
    <property type="entry name" value="FA58C_3"/>
    <property type="match status" value="1"/>
</dbReference>
<dbReference type="SUPFAM" id="SSF49785">
    <property type="entry name" value="Galactose-binding domain-like"/>
    <property type="match status" value="1"/>
</dbReference>
<dbReference type="InterPro" id="IPR000421">
    <property type="entry name" value="FA58C"/>
</dbReference>
<comment type="caution">
    <text evidence="3">The sequence shown here is derived from an EMBL/GenBank/DDBJ whole genome shotgun (WGS) entry which is preliminary data.</text>
</comment>
<feature type="compositionally biased region" description="Low complexity" evidence="1">
    <location>
        <begin position="60"/>
        <end position="69"/>
    </location>
</feature>
<sequence length="793" mass="87352">MRPVPPRPADTEPSPVNEAAPTLRWPPARALRAVLTALLAAVLVGSFVPAAHAAAAPDPAPATAAATTPSWPGNAPNMTGGTDYFIDATRGRDNAAGTSPKTAWRTLAKANSTTFAPGDRILLKAGEEWQDEQLWPKGSGSAGKPITISVYGDPSAGRPYIATNGKVPNPFNADGTKNPETVGMTGAIVLRNQQYWDINNVELSNDDDFATNITAGTYVRDGIMVSINADLLKAGEDSIMDHFRISDVFVHNIDGPSYWQKIHYGAVDFQVFGSKGYKDYGTGGYYFKDVRIENNTFENVELHAIQFAFNWFYDRDAASGQYDENGKWHEGWEQLWVRTRDLYSRDVYIGHNYAENIGQGAIQLANTKNMKVEYNEVNGYLKRYDAVSCGLYLWAGADSVMQFNEVYGGPNNEYDGTPWDLEYTNFNVTYQFNYSHDNAAGWMAYMGNSANSVARYNLSVNDNGVLVKNMLSTNYSPTYFTNNTFVYDGADLDYVHDETFLSRVYFLNNIFYNTSKTTETPWYRRTGALRQAVFSNNDYYEAGGTHSSQEPADPKGLRADPRFVGDPAKYVTGAGVDRIRKAAAHFALRDDSPLIDAGRYNPHLGTKDFLGTHIYYGDAPEMGIAEKRVGTQVTNPVDDDPIEEEADNRVDLALGKPVTASSTHPGANGTLTADKLTDGDLTTRWAAADDATYPITLDIDFGADTTFDEVYLDEYTDSGTSPRVQSFELQRWDTGTGRWVTFASRDTGIGHDLTVTGFGNVTTSRLRVALTGQIATEQYTPTMTEIAVYHTTA</sequence>
<feature type="region of interest" description="Disordered" evidence="1">
    <location>
        <begin position="1"/>
        <end position="21"/>
    </location>
</feature>
<dbReference type="EMBL" id="VCHX02000131">
    <property type="protein sequence ID" value="TPQ20710.1"/>
    <property type="molecule type" value="Genomic_DNA"/>
</dbReference>
<feature type="region of interest" description="Disordered" evidence="1">
    <location>
        <begin position="60"/>
        <end position="86"/>
    </location>
</feature>
<dbReference type="Proteomes" id="UP000317378">
    <property type="component" value="Unassembled WGS sequence"/>
</dbReference>
<dbReference type="RefSeq" id="WP_140935915.1">
    <property type="nucleotide sequence ID" value="NZ_QXMJ01000131.1"/>
</dbReference>
<evidence type="ECO:0000313" key="4">
    <source>
        <dbReference type="Proteomes" id="UP000317378"/>
    </source>
</evidence>
<name>A0A505DDD8_9ACTN</name>
<accession>A0A505DDD8</accession>
<protein>
    <recommendedName>
        <fullName evidence="2">F5/8 type C domain-containing protein</fullName>
    </recommendedName>
</protein>